<evidence type="ECO:0000313" key="2">
    <source>
        <dbReference type="EMBL" id="KAK4316250.1"/>
    </source>
</evidence>
<dbReference type="InterPro" id="IPR036179">
    <property type="entry name" value="Ig-like_dom_sf"/>
</dbReference>
<dbReference type="PROSITE" id="PS50835">
    <property type="entry name" value="IG_LIKE"/>
    <property type="match status" value="2"/>
</dbReference>
<protein>
    <recommendedName>
        <fullName evidence="1">Ig-like domain-containing protein</fullName>
    </recommendedName>
</protein>
<dbReference type="InterPro" id="IPR013783">
    <property type="entry name" value="Ig-like_fold"/>
</dbReference>
<dbReference type="InterPro" id="IPR007110">
    <property type="entry name" value="Ig-like_dom"/>
</dbReference>
<feature type="domain" description="Ig-like" evidence="1">
    <location>
        <begin position="176"/>
        <end position="290"/>
    </location>
</feature>
<gene>
    <name evidence="2" type="ORF">Pmani_012571</name>
</gene>
<organism evidence="2 3">
    <name type="scientific">Petrolisthes manimaculis</name>
    <dbReference type="NCBI Taxonomy" id="1843537"/>
    <lineage>
        <taxon>Eukaryota</taxon>
        <taxon>Metazoa</taxon>
        <taxon>Ecdysozoa</taxon>
        <taxon>Arthropoda</taxon>
        <taxon>Crustacea</taxon>
        <taxon>Multicrustacea</taxon>
        <taxon>Malacostraca</taxon>
        <taxon>Eumalacostraca</taxon>
        <taxon>Eucarida</taxon>
        <taxon>Decapoda</taxon>
        <taxon>Pleocyemata</taxon>
        <taxon>Anomura</taxon>
        <taxon>Galatheoidea</taxon>
        <taxon>Porcellanidae</taxon>
        <taxon>Petrolisthes</taxon>
    </lineage>
</organism>
<dbReference type="EMBL" id="JAWZYT010001036">
    <property type="protein sequence ID" value="KAK4316250.1"/>
    <property type="molecule type" value="Genomic_DNA"/>
</dbReference>
<dbReference type="Gene3D" id="2.60.40.10">
    <property type="entry name" value="Immunoglobulins"/>
    <property type="match status" value="1"/>
</dbReference>
<keyword evidence="3" id="KW-1185">Reference proteome</keyword>
<evidence type="ECO:0000313" key="3">
    <source>
        <dbReference type="Proteomes" id="UP001292094"/>
    </source>
</evidence>
<evidence type="ECO:0000259" key="1">
    <source>
        <dbReference type="PROSITE" id="PS50835"/>
    </source>
</evidence>
<dbReference type="AlphaFoldDB" id="A0AAE1UEH8"/>
<accession>A0AAE1UEH8</accession>
<comment type="caution">
    <text evidence="2">The sequence shown here is derived from an EMBL/GenBank/DDBJ whole genome shotgun (WGS) entry which is preliminary data.</text>
</comment>
<dbReference type="PANTHER" id="PTHR21261:SF15">
    <property type="entry name" value="BEATEN PATH IIIA, ISOFORM D-RELATED"/>
    <property type="match status" value="1"/>
</dbReference>
<dbReference type="Proteomes" id="UP001292094">
    <property type="component" value="Unassembled WGS sequence"/>
</dbReference>
<proteinExistence type="predicted"/>
<sequence>MTTSLPFNSSYSYSNNNHNRLSPSATSPPPPAAAAPSPPPLLLLLLLLLLSTFLPGTAGIRITEMHVPRLVKVGSTVKLACRVDLQGASLYSLNWWRGSEQFYQFSPSSEDQITVWESPGITVDELKSERDVVVLHNISHSTSGNFKCEVLADHPSFEKDSEITYMEVVDEPKHDPKVSLERLQWSPGEVLKANCTSPVTRPPSDLNWFINGEKIDRQSTRLVDVDSGFGMSGRGLDVGVGVGVGVGMGVGSRSRTSQLNLVLRETHFTLGGQSVLSCDATYKKLYSRISKVHLIKPGYKTAAPSQKLYGEGSSSSPGVLVWILMVATLAAFTL</sequence>
<dbReference type="PANTHER" id="PTHR21261">
    <property type="entry name" value="BEAT PROTEIN"/>
    <property type="match status" value="1"/>
</dbReference>
<dbReference type="SUPFAM" id="SSF48726">
    <property type="entry name" value="Immunoglobulin"/>
    <property type="match status" value="1"/>
</dbReference>
<reference evidence="2" key="1">
    <citation type="submission" date="2023-11" db="EMBL/GenBank/DDBJ databases">
        <title>Genome assemblies of two species of porcelain crab, Petrolisthes cinctipes and Petrolisthes manimaculis (Anomura: Porcellanidae).</title>
        <authorList>
            <person name="Angst P."/>
        </authorList>
    </citation>
    <scope>NUCLEOTIDE SEQUENCE</scope>
    <source>
        <strain evidence="2">PB745_02</strain>
        <tissue evidence="2">Gill</tissue>
    </source>
</reference>
<name>A0AAE1UEH8_9EUCA</name>
<feature type="domain" description="Ig-like" evidence="1">
    <location>
        <begin position="55"/>
        <end position="164"/>
    </location>
</feature>